<dbReference type="InterPro" id="IPR036736">
    <property type="entry name" value="ACP-like_sf"/>
</dbReference>
<evidence type="ECO:0000313" key="2">
    <source>
        <dbReference type="EMBL" id="RKH40985.1"/>
    </source>
</evidence>
<accession>A0A3A8NIK7</accession>
<protein>
    <submittedName>
        <fullName evidence="2">Acyl carrier protein</fullName>
    </submittedName>
</protein>
<comment type="caution">
    <text evidence="2">The sequence shown here is derived from an EMBL/GenBank/DDBJ whole genome shotgun (WGS) entry which is preliminary data.</text>
</comment>
<dbReference type="EMBL" id="RAWB01000731">
    <property type="protein sequence ID" value="RKH40985.1"/>
    <property type="molecule type" value="Genomic_DNA"/>
</dbReference>
<evidence type="ECO:0000259" key="1">
    <source>
        <dbReference type="PROSITE" id="PS50075"/>
    </source>
</evidence>
<proteinExistence type="predicted"/>
<dbReference type="SUPFAM" id="SSF47336">
    <property type="entry name" value="ACP-like"/>
    <property type="match status" value="1"/>
</dbReference>
<dbReference type="Proteomes" id="UP000272888">
    <property type="component" value="Unassembled WGS sequence"/>
</dbReference>
<dbReference type="AlphaFoldDB" id="A0A3A8NIK7"/>
<name>A0A3A8NIK7_9BACT</name>
<dbReference type="RefSeq" id="WP_120648148.1">
    <property type="nucleotide sequence ID" value="NZ_RAWB01000731.1"/>
</dbReference>
<sequence length="95" mass="10392">MADTVTEAMAEIRRIAREELEFEGGVEPSHDLLRDLHLDSLGLTVLAVGLENRFRVLLSEEDAQGVRTVEDLARLVAARVAAMEQKSTPEAGAHP</sequence>
<keyword evidence="3" id="KW-1185">Reference proteome</keyword>
<gene>
    <name evidence="2" type="ORF">D7V93_39105</name>
</gene>
<reference evidence="3" key="1">
    <citation type="submission" date="2018-09" db="EMBL/GenBank/DDBJ databases">
        <authorList>
            <person name="Livingstone P.G."/>
            <person name="Whitworth D.E."/>
        </authorList>
    </citation>
    <scope>NUCLEOTIDE SEQUENCE [LARGE SCALE GENOMIC DNA]</scope>
    <source>
        <strain evidence="3">CA051B</strain>
    </source>
</reference>
<dbReference type="Gene3D" id="1.10.1200.10">
    <property type="entry name" value="ACP-like"/>
    <property type="match status" value="1"/>
</dbReference>
<feature type="domain" description="Carrier" evidence="1">
    <location>
        <begin position="3"/>
        <end position="80"/>
    </location>
</feature>
<evidence type="ECO:0000313" key="3">
    <source>
        <dbReference type="Proteomes" id="UP000272888"/>
    </source>
</evidence>
<dbReference type="Pfam" id="PF00550">
    <property type="entry name" value="PP-binding"/>
    <property type="match status" value="1"/>
</dbReference>
<dbReference type="InterPro" id="IPR009081">
    <property type="entry name" value="PP-bd_ACP"/>
</dbReference>
<dbReference type="PROSITE" id="PS50075">
    <property type="entry name" value="CARRIER"/>
    <property type="match status" value="1"/>
</dbReference>
<organism evidence="2 3">
    <name type="scientific">Corallococcus llansteffanensis</name>
    <dbReference type="NCBI Taxonomy" id="2316731"/>
    <lineage>
        <taxon>Bacteria</taxon>
        <taxon>Pseudomonadati</taxon>
        <taxon>Myxococcota</taxon>
        <taxon>Myxococcia</taxon>
        <taxon>Myxococcales</taxon>
        <taxon>Cystobacterineae</taxon>
        <taxon>Myxococcaceae</taxon>
        <taxon>Corallococcus</taxon>
    </lineage>
</organism>